<accession>A0A060UXQ4</accession>
<evidence type="ECO:0000313" key="3">
    <source>
        <dbReference type="EMBL" id="SMH67658.1"/>
    </source>
</evidence>
<reference evidence="2" key="1">
    <citation type="submission" date="2014-03" db="EMBL/GenBank/DDBJ databases">
        <authorList>
            <person name="Genoscope - CEA"/>
        </authorList>
    </citation>
    <scope>NUCLEOTIDE SEQUENCE [LARGE SCALE GENOMIC DNA]</scope>
    <source>
        <strain evidence="2">CF27</strain>
    </source>
</reference>
<dbReference type="RefSeq" id="WP_035194244.1">
    <property type="nucleotide sequence ID" value="NZ_CCCS020000049.1"/>
</dbReference>
<organism evidence="2">
    <name type="scientific">Acidithiobacillus ferrivorans</name>
    <dbReference type="NCBI Taxonomy" id="160808"/>
    <lineage>
        <taxon>Bacteria</taxon>
        <taxon>Pseudomonadati</taxon>
        <taxon>Pseudomonadota</taxon>
        <taxon>Acidithiobacillia</taxon>
        <taxon>Acidithiobacillales</taxon>
        <taxon>Acidithiobacillaceae</taxon>
        <taxon>Acidithiobacillus</taxon>
    </lineage>
</organism>
<feature type="transmembrane region" description="Helical" evidence="1">
    <location>
        <begin position="316"/>
        <end position="338"/>
    </location>
</feature>
<feature type="transmembrane region" description="Helical" evidence="1">
    <location>
        <begin position="283"/>
        <end position="304"/>
    </location>
</feature>
<reference evidence="3 4" key="3">
    <citation type="submission" date="2017-03" db="EMBL/GenBank/DDBJ databases">
        <authorList>
            <person name="Regsiter A."/>
            <person name="William W."/>
        </authorList>
    </citation>
    <scope>NUCLEOTIDE SEQUENCE [LARGE SCALE GENOMIC DNA]</scope>
    <source>
        <strain evidence="3">PRJEB5721</strain>
    </source>
</reference>
<feature type="transmembrane region" description="Helical" evidence="1">
    <location>
        <begin position="422"/>
        <end position="442"/>
    </location>
</feature>
<name>A0A060UXQ4_9PROT</name>
<keyword evidence="4" id="KW-1185">Reference proteome</keyword>
<dbReference type="EMBL" id="LT841305">
    <property type="protein sequence ID" value="SMH67658.1"/>
    <property type="molecule type" value="Genomic_DNA"/>
</dbReference>
<feature type="transmembrane region" description="Helical" evidence="1">
    <location>
        <begin position="26"/>
        <end position="45"/>
    </location>
</feature>
<proteinExistence type="predicted"/>
<feature type="transmembrane region" description="Helical" evidence="1">
    <location>
        <begin position="229"/>
        <end position="248"/>
    </location>
</feature>
<feature type="transmembrane region" description="Helical" evidence="1">
    <location>
        <begin position="448"/>
        <end position="466"/>
    </location>
</feature>
<dbReference type="AlphaFoldDB" id="A0A060UXQ4"/>
<keyword evidence="1" id="KW-1133">Transmembrane helix</keyword>
<feature type="transmembrane region" description="Helical" evidence="1">
    <location>
        <begin position="57"/>
        <end position="74"/>
    </location>
</feature>
<feature type="transmembrane region" description="Helical" evidence="1">
    <location>
        <begin position="382"/>
        <end position="410"/>
    </location>
</feature>
<evidence type="ECO:0000256" key="1">
    <source>
        <dbReference type="SAM" id="Phobius"/>
    </source>
</evidence>
<keyword evidence="1" id="KW-0812">Transmembrane</keyword>
<protein>
    <submittedName>
        <fullName evidence="2">Uncharacterized protein</fullName>
    </submittedName>
</protein>
<sequence>MAVLSQQMIRETDASRAARKRKVARVWMVRVIFILYWLLIFTGALRKWGLPQLQKPLFFIAVPFTLWLYGISLMKNMWPRGMALLNFAYLLAGAAVLIIPVQMIIGHYALRYVIIAGYGWLNYFFYIPLTFIIAKEFNQDDVRRLLRHTLWIGIVSAPVVALQFLSPPHSFINAGDAVTTADQFRQLGSALGHIRPAGFFSSSLGLWMFLSTLTVAVLYGWISSATNAFVGRWVLILATMALLAMMAFSGSRGAMVQSALVFVATAIAGVISNRRQLAIRAGLWPLLVVGFLVVLWPIVLPNAYEMFITRWDQAAAASPFALGFFGRALYPLYAWIYYLNTPFSGDLLGITSNAAARLSWVQMPTAYYTWTGYGIWARESGWAVHIVDLGLVLGFGYIIFRIWFTLWLLITLWKSTRKNHDPLALMLFSFAGQLILMGQITVQGTVNGYVWIFLGVALASTKFAFAKDDDAGSPLRTDG</sequence>
<reference evidence="2" key="2">
    <citation type="submission" date="2014-07" db="EMBL/GenBank/DDBJ databases">
        <title>Initial genome analysis of the psychrotolerant acidophile Acidithiobacillus ferrivorans CF27: insights into iron and sulfur oxidation pathways and into biofilm formation.</title>
        <authorList>
            <person name="Talla E."/>
            <person name="Hedrich S."/>
            <person name="Mangenot S."/>
            <person name="Ji B."/>
            <person name="Johnson D.B."/>
            <person name="Barbe V."/>
            <person name="Bonnefoy V."/>
        </authorList>
    </citation>
    <scope>NUCLEOTIDE SEQUENCE [LARGE SCALE GENOMIC DNA]</scope>
    <source>
        <strain evidence="2">CF27</strain>
    </source>
</reference>
<dbReference type="EMBL" id="CCCS020000049">
    <property type="protein sequence ID" value="CDQ11299.1"/>
    <property type="molecule type" value="Genomic_DNA"/>
</dbReference>
<evidence type="ECO:0000313" key="4">
    <source>
        <dbReference type="Proteomes" id="UP000193925"/>
    </source>
</evidence>
<feature type="transmembrane region" description="Helical" evidence="1">
    <location>
        <begin position="145"/>
        <end position="165"/>
    </location>
</feature>
<feature type="transmembrane region" description="Helical" evidence="1">
    <location>
        <begin position="86"/>
        <end position="106"/>
    </location>
</feature>
<keyword evidence="1" id="KW-0472">Membrane</keyword>
<feature type="transmembrane region" description="Helical" evidence="1">
    <location>
        <begin position="112"/>
        <end position="133"/>
    </location>
</feature>
<feature type="transmembrane region" description="Helical" evidence="1">
    <location>
        <begin position="254"/>
        <end position="271"/>
    </location>
</feature>
<evidence type="ECO:0000313" key="2">
    <source>
        <dbReference type="EMBL" id="CDQ11299.1"/>
    </source>
</evidence>
<feature type="transmembrane region" description="Helical" evidence="1">
    <location>
        <begin position="204"/>
        <end position="222"/>
    </location>
</feature>
<dbReference type="Proteomes" id="UP000193925">
    <property type="component" value="Chromosome AFERRI"/>
</dbReference>
<gene>
    <name evidence="3" type="ORF">AFERRI_50860</name>
    <name evidence="2" type="ORF">AFERRI_530194</name>
</gene>